<accession>A0A1H3SP34</accession>
<keyword evidence="2" id="KW-1185">Reference proteome</keyword>
<dbReference type="AlphaFoldDB" id="A0A1H3SP34"/>
<dbReference type="Proteomes" id="UP000199529">
    <property type="component" value="Unassembled WGS sequence"/>
</dbReference>
<protein>
    <submittedName>
        <fullName evidence="1">Uncharacterized protein</fullName>
    </submittedName>
</protein>
<reference evidence="2" key="1">
    <citation type="submission" date="2016-10" db="EMBL/GenBank/DDBJ databases">
        <authorList>
            <person name="Varghese N."/>
            <person name="Submissions S."/>
        </authorList>
    </citation>
    <scope>NUCLEOTIDE SEQUENCE [LARGE SCALE GENOMIC DNA]</scope>
    <source>
        <strain evidence="2">CGMCC 4.3530</strain>
    </source>
</reference>
<evidence type="ECO:0000313" key="2">
    <source>
        <dbReference type="Proteomes" id="UP000199529"/>
    </source>
</evidence>
<gene>
    <name evidence="1" type="ORF">SAMN05216215_106820</name>
</gene>
<dbReference type="EMBL" id="FNOK01000068">
    <property type="protein sequence ID" value="SDZ39756.1"/>
    <property type="molecule type" value="Genomic_DNA"/>
</dbReference>
<sequence>MGTAQASAILGMERLRRITGGLVMVGDIENTRRGPRIAFVTGARPADHATNWFKQARNRR</sequence>
<organism evidence="1 2">
    <name type="scientific">Saccharopolyspora shandongensis</name>
    <dbReference type="NCBI Taxonomy" id="418495"/>
    <lineage>
        <taxon>Bacteria</taxon>
        <taxon>Bacillati</taxon>
        <taxon>Actinomycetota</taxon>
        <taxon>Actinomycetes</taxon>
        <taxon>Pseudonocardiales</taxon>
        <taxon>Pseudonocardiaceae</taxon>
        <taxon>Saccharopolyspora</taxon>
    </lineage>
</organism>
<evidence type="ECO:0000313" key="1">
    <source>
        <dbReference type="EMBL" id="SDZ39756.1"/>
    </source>
</evidence>
<proteinExistence type="predicted"/>
<dbReference type="RefSeq" id="WP_093276940.1">
    <property type="nucleotide sequence ID" value="NZ_FNOK01000068.1"/>
</dbReference>
<name>A0A1H3SP34_9PSEU</name>